<gene>
    <name evidence="2" type="ORF">FSP39_000759</name>
</gene>
<dbReference type="Gene3D" id="1.10.1410.40">
    <property type="match status" value="1"/>
</dbReference>
<proteinExistence type="inferred from homology"/>
<evidence type="ECO:0000256" key="1">
    <source>
        <dbReference type="ARBA" id="ARBA00008307"/>
    </source>
</evidence>
<protein>
    <recommendedName>
        <fullName evidence="4">Mab-21-like nucleotidyltransferase domain-containing protein</fullName>
    </recommendedName>
</protein>
<evidence type="ECO:0000313" key="3">
    <source>
        <dbReference type="Proteomes" id="UP001186944"/>
    </source>
</evidence>
<dbReference type="SMART" id="SM01265">
    <property type="entry name" value="Mab-21"/>
    <property type="match status" value="1"/>
</dbReference>
<dbReference type="PANTHER" id="PTHR10656">
    <property type="entry name" value="CELL FATE DETERMINING PROTEIN MAB21-RELATED"/>
    <property type="match status" value="1"/>
</dbReference>
<dbReference type="Gene3D" id="3.30.460.90">
    <property type="match status" value="1"/>
</dbReference>
<dbReference type="Proteomes" id="UP001186944">
    <property type="component" value="Unassembled WGS sequence"/>
</dbReference>
<evidence type="ECO:0008006" key="4">
    <source>
        <dbReference type="Google" id="ProtNLM"/>
    </source>
</evidence>
<accession>A0AA88Y1S3</accession>
<reference evidence="2" key="1">
    <citation type="submission" date="2019-08" db="EMBL/GenBank/DDBJ databases">
        <title>The improved chromosome-level genome for the pearl oyster Pinctada fucata martensii using PacBio sequencing and Hi-C.</title>
        <authorList>
            <person name="Zheng Z."/>
        </authorList>
    </citation>
    <scope>NUCLEOTIDE SEQUENCE</scope>
    <source>
        <strain evidence="2">ZZ-2019</strain>
        <tissue evidence="2">Adductor muscle</tissue>
    </source>
</reference>
<sequence>MAKHGDIGSRLNEWRPPVYELGPSESDMTQQIKAAIGEINIAEDGWMKTCGTIDKVLGVVISQFTKVASSLYPGLIIQDEAIRQGSSREGLKVRYANEYDFMLPFTIEGVHLVHYDVYDCHGRILPGLLKMKVQNDHEIRGTYPWINELGIIDASGMLDSGKIQKTLFTKILDRSLNKINEQLDGESKRTGYRYRVTRSINSTNFKLTVQFEGSIREVHDAFQGLKLFIPESFSRLQSSGISTSDIDFVPGMLIGRDVIPNPYCVKEYHLETMVCERYAVMKWINKKNTNIKEADKSLLWRNSSAGYEKHILDVARRNPSQRYILTACRILKAYITNEKFDWYCNDQLVVLMKSYYLKMLCFYYIIFLTVPNSANRVSGVKEALGYMIVFLEKSLNAGYLPHFFHGNPWLSVILPGCYFEEESEKYNLFSEASGSTIQQARLSIKRLKERLQGLFLSEQYLDQEKIKMFTDILSQVKK</sequence>
<keyword evidence="3" id="KW-1185">Reference proteome</keyword>
<dbReference type="EMBL" id="VSWD01000008">
    <property type="protein sequence ID" value="KAK3094362.1"/>
    <property type="molecule type" value="Genomic_DNA"/>
</dbReference>
<evidence type="ECO:0000313" key="2">
    <source>
        <dbReference type="EMBL" id="KAK3094362.1"/>
    </source>
</evidence>
<organism evidence="2 3">
    <name type="scientific">Pinctada imbricata</name>
    <name type="common">Atlantic pearl-oyster</name>
    <name type="synonym">Pinctada martensii</name>
    <dbReference type="NCBI Taxonomy" id="66713"/>
    <lineage>
        <taxon>Eukaryota</taxon>
        <taxon>Metazoa</taxon>
        <taxon>Spiralia</taxon>
        <taxon>Lophotrochozoa</taxon>
        <taxon>Mollusca</taxon>
        <taxon>Bivalvia</taxon>
        <taxon>Autobranchia</taxon>
        <taxon>Pteriomorphia</taxon>
        <taxon>Pterioida</taxon>
        <taxon>Pterioidea</taxon>
        <taxon>Pteriidae</taxon>
        <taxon>Pinctada</taxon>
    </lineage>
</organism>
<comment type="similarity">
    <text evidence="1">Belongs to the mab-21 family.</text>
</comment>
<name>A0AA88Y1S3_PINIB</name>
<dbReference type="AlphaFoldDB" id="A0AA88Y1S3"/>
<dbReference type="PANTHER" id="PTHR10656:SF42">
    <property type="entry name" value="CYCLIC GMP-AMP SYNTHASE-LIKE PROTEIN-RELATED"/>
    <property type="match status" value="1"/>
</dbReference>
<comment type="caution">
    <text evidence="2">The sequence shown here is derived from an EMBL/GenBank/DDBJ whole genome shotgun (WGS) entry which is preliminary data.</text>
</comment>
<dbReference type="InterPro" id="IPR024810">
    <property type="entry name" value="MAB21L/cGLR"/>
</dbReference>